<proteinExistence type="predicted"/>
<reference evidence="1 2" key="1">
    <citation type="submission" date="2018-09" db="EMBL/GenBank/DDBJ databases">
        <authorList>
            <person name="Zhu H."/>
        </authorList>
    </citation>
    <scope>NUCLEOTIDE SEQUENCE [LARGE SCALE GENOMIC DNA]</scope>
    <source>
        <strain evidence="1 2">K2W22B-5</strain>
    </source>
</reference>
<gene>
    <name evidence="1" type="ORF">D3877_19180</name>
</gene>
<accession>A0A418VYJ8</accession>
<name>A0A418VYJ8_9PROT</name>
<comment type="caution">
    <text evidence="1">The sequence shown here is derived from an EMBL/GenBank/DDBJ whole genome shotgun (WGS) entry which is preliminary data.</text>
</comment>
<dbReference type="AlphaFoldDB" id="A0A418VYJ8"/>
<organism evidence="1 2">
    <name type="scientific">Azospirillum cavernae</name>
    <dbReference type="NCBI Taxonomy" id="2320860"/>
    <lineage>
        <taxon>Bacteria</taxon>
        <taxon>Pseudomonadati</taxon>
        <taxon>Pseudomonadota</taxon>
        <taxon>Alphaproteobacteria</taxon>
        <taxon>Rhodospirillales</taxon>
        <taxon>Azospirillaceae</taxon>
        <taxon>Azospirillum</taxon>
    </lineage>
</organism>
<evidence type="ECO:0000313" key="1">
    <source>
        <dbReference type="EMBL" id="RJF82180.1"/>
    </source>
</evidence>
<keyword evidence="2" id="KW-1185">Reference proteome</keyword>
<dbReference type="EMBL" id="QYUL01000002">
    <property type="protein sequence ID" value="RJF82180.1"/>
    <property type="molecule type" value="Genomic_DNA"/>
</dbReference>
<evidence type="ECO:0000313" key="2">
    <source>
        <dbReference type="Proteomes" id="UP000283458"/>
    </source>
</evidence>
<sequence>MWRLAAPAVPDALASVEDRRAISRAADPLPAGSAMILERPLGGGAPRVDFSLCLTRGDGGGEILAGRHPTRDVPPAWLEQPEWRSVRAHCRDWTEPGSLLSERSRSAWLEFDGDQMARRRVLPSLFVDFRDVSPTDRRPLRALTVATLIAPDARAGVESTLERVAAALPAHAAWQFLGVMLPRDRTQARLCVALPVGEVKAFVAGVGLSIDDQTTRLIAVSARHAASVVLHLDVGERLGATLGAELKPAGEDGWAALLTDLEREGLCVAAEREALLAFPGQSGMVRDGGGADGFADAVIGAPDMWRQVAGCLVVRSLNHVKLVSRPGQALAAKAYLHLGCLWRWRGDG</sequence>
<protein>
    <submittedName>
        <fullName evidence="1">Uncharacterized protein</fullName>
    </submittedName>
</protein>
<dbReference type="Proteomes" id="UP000283458">
    <property type="component" value="Unassembled WGS sequence"/>
</dbReference>